<dbReference type="OrthoDB" id="10274143at2759"/>
<reference evidence="1 2" key="1">
    <citation type="submission" date="2016-02" db="EMBL/GenBank/DDBJ databases">
        <title>Genome analysis of coral dinoflagellate symbionts highlights evolutionary adaptations to a symbiotic lifestyle.</title>
        <authorList>
            <person name="Aranda M."/>
            <person name="Li Y."/>
            <person name="Liew Y.J."/>
            <person name="Baumgarten S."/>
            <person name="Simakov O."/>
            <person name="Wilson M."/>
            <person name="Piel J."/>
            <person name="Ashoor H."/>
            <person name="Bougouffa S."/>
            <person name="Bajic V.B."/>
            <person name="Ryu T."/>
            <person name="Ravasi T."/>
            <person name="Bayer T."/>
            <person name="Micklem G."/>
            <person name="Kim H."/>
            <person name="Bhak J."/>
            <person name="Lajeunesse T.C."/>
            <person name="Voolstra C.R."/>
        </authorList>
    </citation>
    <scope>NUCLEOTIDE SEQUENCE [LARGE SCALE GENOMIC DNA]</scope>
    <source>
        <strain evidence="1 2">CCMP2467</strain>
    </source>
</reference>
<organism evidence="1 2">
    <name type="scientific">Symbiodinium microadriaticum</name>
    <name type="common">Dinoflagellate</name>
    <name type="synonym">Zooxanthella microadriatica</name>
    <dbReference type="NCBI Taxonomy" id="2951"/>
    <lineage>
        <taxon>Eukaryota</taxon>
        <taxon>Sar</taxon>
        <taxon>Alveolata</taxon>
        <taxon>Dinophyceae</taxon>
        <taxon>Suessiales</taxon>
        <taxon>Symbiodiniaceae</taxon>
        <taxon>Symbiodinium</taxon>
    </lineage>
</organism>
<dbReference type="AlphaFoldDB" id="A0A1Q9F2T7"/>
<dbReference type="EMBL" id="LSRX01000021">
    <property type="protein sequence ID" value="OLQ14006.1"/>
    <property type="molecule type" value="Genomic_DNA"/>
</dbReference>
<evidence type="ECO:0000313" key="2">
    <source>
        <dbReference type="Proteomes" id="UP000186817"/>
    </source>
</evidence>
<comment type="caution">
    <text evidence="1">The sequence shown here is derived from an EMBL/GenBank/DDBJ whole genome shotgun (WGS) entry which is preliminary data.</text>
</comment>
<accession>A0A1Q9F2T7</accession>
<gene>
    <name evidence="1" type="ORF">AK812_SmicGene1905</name>
</gene>
<dbReference type="Proteomes" id="UP000186817">
    <property type="component" value="Unassembled WGS sequence"/>
</dbReference>
<sequence>MSALTSSCGRAADETEDEQPAKFGMQLWNCQLSVEDVLVGKKVPVTQAYAQARLQFFPGARNQRRVWTKVSYQYQPMLAVVMSGRLSSYTLEGVKAQAILASLAFRAWALAVAEAKRQVAELSCSAGKGGFLDG</sequence>
<keyword evidence="2" id="KW-1185">Reference proteome</keyword>
<evidence type="ECO:0000313" key="1">
    <source>
        <dbReference type="EMBL" id="OLQ14006.1"/>
    </source>
</evidence>
<protein>
    <submittedName>
        <fullName evidence="1">Uncharacterized protein</fullName>
    </submittedName>
</protein>
<proteinExistence type="predicted"/>
<name>A0A1Q9F2T7_SYMMI</name>